<sequence>MTSYTKAPTVRTLLELATPWVYRRQGRYTLRIRPLGSKVTCTLSLKTIHRQTAVTIAKHLLTTLRTFHLDQPEATWDQLRERLKEIAEGALATGSAWDPYDPVSASPAYGGMGLVYSDIRRDLDEIACTVPLNSDQAKAVMMGTRIMAAAEERTHGSLGEIVEIIEEMKHASDVPLPVSLSVLGSEGAPQGLDNLITPVHTFEYLSALYMTERKDDLTGSTLKNLRASCGTISGLLGDLDLKIHTRAHMLALRDGLKAGRKVSTVNKILTHLTTIMGWAEANAYIDKAFVQKLQILKGSESQRKEFSPAQVAALMDYANKLPATDWKRWALSIGVVSGARIGEIYQLTSKDIIEAQGLLVMDINTNDGKTIKNKFSVRKVPLVAAYGLDLEALKAFAEAAGGANHTDGKLFKRSSSGFTSILNQLTRDVLGTETNTGLSFHSLRHSMSGRLKAAEVPLGISQEITGHSSGSITYDLYGAAGAVQLGRMATALKEAFSMAK</sequence>
<evidence type="ECO:0000313" key="8">
    <source>
        <dbReference type="EMBL" id="TPG75154.1"/>
    </source>
</evidence>
<dbReference type="Gene3D" id="1.10.150.130">
    <property type="match status" value="1"/>
</dbReference>
<evidence type="ECO:0000256" key="3">
    <source>
        <dbReference type="ARBA" id="ARBA00023125"/>
    </source>
</evidence>
<evidence type="ECO:0000256" key="5">
    <source>
        <dbReference type="PROSITE-ProRule" id="PRU01248"/>
    </source>
</evidence>
<dbReference type="PANTHER" id="PTHR30349">
    <property type="entry name" value="PHAGE INTEGRASE-RELATED"/>
    <property type="match status" value="1"/>
</dbReference>
<evidence type="ECO:0000259" key="6">
    <source>
        <dbReference type="PROSITE" id="PS51898"/>
    </source>
</evidence>
<dbReference type="GO" id="GO:0015074">
    <property type="term" value="P:DNA integration"/>
    <property type="evidence" value="ECO:0007669"/>
    <property type="project" value="UniProtKB-KW"/>
</dbReference>
<accession>A0A502HN97</accession>
<dbReference type="InterPro" id="IPR011010">
    <property type="entry name" value="DNA_brk_join_enz"/>
</dbReference>
<dbReference type="InterPro" id="IPR002104">
    <property type="entry name" value="Integrase_catalytic"/>
</dbReference>
<dbReference type="PROSITE" id="PS51900">
    <property type="entry name" value="CB"/>
    <property type="match status" value="1"/>
</dbReference>
<feature type="domain" description="Tyr recombinase" evidence="6">
    <location>
        <begin position="301"/>
        <end position="490"/>
    </location>
</feature>
<dbReference type="InterPro" id="IPR013762">
    <property type="entry name" value="Integrase-like_cat_sf"/>
</dbReference>
<reference evidence="8 9" key="1">
    <citation type="journal article" date="2019" name="Environ. Microbiol.">
        <title>Species interactions and distinct microbial communities in high Arctic permafrost affected cryosols are associated with the CH4 and CO2 gas fluxes.</title>
        <authorList>
            <person name="Altshuler I."/>
            <person name="Hamel J."/>
            <person name="Turney S."/>
            <person name="Magnuson E."/>
            <person name="Levesque R."/>
            <person name="Greer C."/>
            <person name="Whyte L.G."/>
        </authorList>
    </citation>
    <scope>NUCLEOTIDE SEQUENCE [LARGE SCALE GENOMIC DNA]</scope>
    <source>
        <strain evidence="8 9">OWC5</strain>
    </source>
</reference>
<dbReference type="Proteomes" id="UP000320914">
    <property type="component" value="Unassembled WGS sequence"/>
</dbReference>
<dbReference type="EMBL" id="RCZA01000022">
    <property type="protein sequence ID" value="TPG75154.1"/>
    <property type="molecule type" value="Genomic_DNA"/>
</dbReference>
<dbReference type="PROSITE" id="PS51898">
    <property type="entry name" value="TYR_RECOMBINASE"/>
    <property type="match status" value="1"/>
</dbReference>
<dbReference type="GO" id="GO:0003677">
    <property type="term" value="F:DNA binding"/>
    <property type="evidence" value="ECO:0007669"/>
    <property type="project" value="UniProtKB-UniRule"/>
</dbReference>
<keyword evidence="2" id="KW-0229">DNA integration</keyword>
<evidence type="ECO:0000256" key="1">
    <source>
        <dbReference type="ARBA" id="ARBA00008857"/>
    </source>
</evidence>
<dbReference type="Gene3D" id="1.10.443.10">
    <property type="entry name" value="Intergrase catalytic core"/>
    <property type="match status" value="1"/>
</dbReference>
<keyword evidence="3 5" id="KW-0238">DNA-binding</keyword>
<name>A0A502HN97_9PSED</name>
<dbReference type="RefSeq" id="WP_140684069.1">
    <property type="nucleotide sequence ID" value="NZ_RCZA01000022.1"/>
</dbReference>
<dbReference type="Pfam" id="PF00589">
    <property type="entry name" value="Phage_integrase"/>
    <property type="match status" value="1"/>
</dbReference>
<keyword evidence="4" id="KW-0233">DNA recombination</keyword>
<dbReference type="SUPFAM" id="SSF56349">
    <property type="entry name" value="DNA breaking-rejoining enzymes"/>
    <property type="match status" value="1"/>
</dbReference>
<dbReference type="InterPro" id="IPR010998">
    <property type="entry name" value="Integrase_recombinase_N"/>
</dbReference>
<dbReference type="GO" id="GO:0006310">
    <property type="term" value="P:DNA recombination"/>
    <property type="evidence" value="ECO:0007669"/>
    <property type="project" value="UniProtKB-KW"/>
</dbReference>
<comment type="similarity">
    <text evidence="1">Belongs to the 'phage' integrase family.</text>
</comment>
<evidence type="ECO:0000256" key="2">
    <source>
        <dbReference type="ARBA" id="ARBA00022908"/>
    </source>
</evidence>
<evidence type="ECO:0000259" key="7">
    <source>
        <dbReference type="PROSITE" id="PS51900"/>
    </source>
</evidence>
<organism evidence="8 9">
    <name type="scientific">Pseudomonas mandelii</name>
    <dbReference type="NCBI Taxonomy" id="75612"/>
    <lineage>
        <taxon>Bacteria</taxon>
        <taxon>Pseudomonadati</taxon>
        <taxon>Pseudomonadota</taxon>
        <taxon>Gammaproteobacteria</taxon>
        <taxon>Pseudomonadales</taxon>
        <taxon>Pseudomonadaceae</taxon>
        <taxon>Pseudomonas</taxon>
    </lineage>
</organism>
<dbReference type="InterPro" id="IPR044068">
    <property type="entry name" value="CB"/>
</dbReference>
<protein>
    <submittedName>
        <fullName evidence="8">Integrase</fullName>
    </submittedName>
</protein>
<evidence type="ECO:0000313" key="9">
    <source>
        <dbReference type="Proteomes" id="UP000320914"/>
    </source>
</evidence>
<feature type="domain" description="Core-binding (CB)" evidence="7">
    <location>
        <begin position="200"/>
        <end position="280"/>
    </location>
</feature>
<dbReference type="AlphaFoldDB" id="A0A502HN97"/>
<evidence type="ECO:0000256" key="4">
    <source>
        <dbReference type="ARBA" id="ARBA00023172"/>
    </source>
</evidence>
<comment type="caution">
    <text evidence="8">The sequence shown here is derived from an EMBL/GenBank/DDBJ whole genome shotgun (WGS) entry which is preliminary data.</text>
</comment>
<gene>
    <name evidence="8" type="ORF">EAH74_31275</name>
</gene>
<dbReference type="PANTHER" id="PTHR30349:SF41">
    <property type="entry name" value="INTEGRASE_RECOMBINASE PROTEIN MJ0367-RELATED"/>
    <property type="match status" value="1"/>
</dbReference>
<dbReference type="InterPro" id="IPR050090">
    <property type="entry name" value="Tyrosine_recombinase_XerCD"/>
</dbReference>
<proteinExistence type="inferred from homology"/>